<name>A0ABR8EPT3_9CYAN</name>
<keyword evidence="1" id="KW-0472">Membrane</keyword>
<dbReference type="Proteomes" id="UP000641954">
    <property type="component" value="Unassembled WGS sequence"/>
</dbReference>
<sequence>MDFLFAIPSFILKLISSLFYWVFSLISGILGVMLLPFKLLWGLFMGVGQTIISIVLLPILLFSNSGDISATQPVVITSDTVSNNYHLEEIYNDIIQLEKAGRNMEFLRSYENLEECGSKMRGYQDKVKILIDKTNALPIKYKMTLGSAAIRLNSCVSCSTEAKKQCEMIRLDLSDYQSMMNEE</sequence>
<feature type="transmembrane region" description="Helical" evidence="1">
    <location>
        <begin position="41"/>
        <end position="62"/>
    </location>
</feature>
<keyword evidence="3" id="KW-1185">Reference proteome</keyword>
<keyword evidence="1" id="KW-0812">Transmembrane</keyword>
<gene>
    <name evidence="2" type="ORF">H6G72_30020</name>
</gene>
<comment type="caution">
    <text evidence="2">The sequence shown here is derived from an EMBL/GenBank/DDBJ whole genome shotgun (WGS) entry which is preliminary data.</text>
</comment>
<organism evidence="2 3">
    <name type="scientific">Planktothricoides raciborskii FACHB-1370</name>
    <dbReference type="NCBI Taxonomy" id="2949576"/>
    <lineage>
        <taxon>Bacteria</taxon>
        <taxon>Bacillati</taxon>
        <taxon>Cyanobacteriota</taxon>
        <taxon>Cyanophyceae</taxon>
        <taxon>Oscillatoriophycideae</taxon>
        <taxon>Oscillatoriales</taxon>
        <taxon>Oscillatoriaceae</taxon>
        <taxon>Planktothricoides</taxon>
    </lineage>
</organism>
<proteinExistence type="predicted"/>
<protein>
    <submittedName>
        <fullName evidence="2">Uncharacterized protein</fullName>
    </submittedName>
</protein>
<reference evidence="2 3" key="1">
    <citation type="journal article" date="2020" name="ISME J.">
        <title>Comparative genomics reveals insights into cyanobacterial evolution and habitat adaptation.</title>
        <authorList>
            <person name="Chen M.Y."/>
            <person name="Teng W.K."/>
            <person name="Zhao L."/>
            <person name="Hu C.X."/>
            <person name="Zhou Y.K."/>
            <person name="Han B.P."/>
            <person name="Song L.R."/>
            <person name="Shu W.S."/>
        </authorList>
    </citation>
    <scope>NUCLEOTIDE SEQUENCE [LARGE SCALE GENOMIC DNA]</scope>
    <source>
        <strain evidence="2 3">FACHB-1370</strain>
    </source>
</reference>
<evidence type="ECO:0000313" key="3">
    <source>
        <dbReference type="Proteomes" id="UP000641954"/>
    </source>
</evidence>
<keyword evidence="1" id="KW-1133">Transmembrane helix</keyword>
<evidence type="ECO:0000313" key="2">
    <source>
        <dbReference type="EMBL" id="MBD2547978.1"/>
    </source>
</evidence>
<dbReference type="RefSeq" id="WP_054470475.1">
    <property type="nucleotide sequence ID" value="NZ_JACJSK010000123.1"/>
</dbReference>
<dbReference type="EMBL" id="JACJSK010000123">
    <property type="protein sequence ID" value="MBD2547978.1"/>
    <property type="molecule type" value="Genomic_DNA"/>
</dbReference>
<feature type="transmembrane region" description="Helical" evidence="1">
    <location>
        <begin position="12"/>
        <end position="35"/>
    </location>
</feature>
<accession>A0ABR8EPT3</accession>
<evidence type="ECO:0000256" key="1">
    <source>
        <dbReference type="SAM" id="Phobius"/>
    </source>
</evidence>